<feature type="domain" description="DUF11" evidence="3">
    <location>
        <begin position="1939"/>
        <end position="2061"/>
    </location>
</feature>
<feature type="domain" description="DUF11" evidence="3">
    <location>
        <begin position="1678"/>
        <end position="1803"/>
    </location>
</feature>
<dbReference type="NCBIfam" id="TIGR01451">
    <property type="entry name" value="B_ant_repeat"/>
    <property type="match status" value="8"/>
</dbReference>
<dbReference type="PANTHER" id="PTHR34819:SF3">
    <property type="entry name" value="CELL SURFACE PROTEIN"/>
    <property type="match status" value="1"/>
</dbReference>
<feature type="domain" description="DUF11" evidence="3">
    <location>
        <begin position="2338"/>
        <end position="2464"/>
    </location>
</feature>
<evidence type="ECO:0000259" key="3">
    <source>
        <dbReference type="Pfam" id="PF01345"/>
    </source>
</evidence>
<evidence type="ECO:0000313" key="5">
    <source>
        <dbReference type="Proteomes" id="UP000185663"/>
    </source>
</evidence>
<dbReference type="eggNOG" id="COG1361">
    <property type="taxonomic scope" value="Bacteria"/>
</dbReference>
<dbReference type="Pfam" id="PF01345">
    <property type="entry name" value="DUF11"/>
    <property type="match status" value="11"/>
</dbReference>
<dbReference type="NCBIfam" id="TIGR04226">
    <property type="entry name" value="RrgB_K2N_iso_D2"/>
    <property type="match status" value="1"/>
</dbReference>
<dbReference type="Gene3D" id="2.60.40.10">
    <property type="entry name" value="Immunoglobulins"/>
    <property type="match status" value="3"/>
</dbReference>
<dbReference type="Gene3D" id="2.60.40.740">
    <property type="match status" value="3"/>
</dbReference>
<name>A0A1H1R9X4_9CELL</name>
<dbReference type="EMBL" id="LT629776">
    <property type="protein sequence ID" value="SDS32562.1"/>
    <property type="molecule type" value="Genomic_DNA"/>
</dbReference>
<dbReference type="Proteomes" id="UP000185663">
    <property type="component" value="Chromosome I"/>
</dbReference>
<feature type="signal peptide" evidence="2">
    <location>
        <begin position="1"/>
        <end position="27"/>
    </location>
</feature>
<evidence type="ECO:0000313" key="4">
    <source>
        <dbReference type="EMBL" id="SDS32562.1"/>
    </source>
</evidence>
<organism evidence="4 5">
    <name type="scientific">Paraoerskovia marina</name>
    <dbReference type="NCBI Taxonomy" id="545619"/>
    <lineage>
        <taxon>Bacteria</taxon>
        <taxon>Bacillati</taxon>
        <taxon>Actinomycetota</taxon>
        <taxon>Actinomycetes</taxon>
        <taxon>Micrococcales</taxon>
        <taxon>Cellulomonadaceae</taxon>
        <taxon>Paraoerskovia</taxon>
    </lineage>
</organism>
<reference evidence="4 5" key="1">
    <citation type="submission" date="2016-10" db="EMBL/GenBank/DDBJ databases">
        <authorList>
            <person name="de Groot N.N."/>
        </authorList>
    </citation>
    <scope>NUCLEOTIDE SEQUENCE [LARGE SCALE GENOMIC DNA]</scope>
    <source>
        <strain evidence="4 5">DSM 22126</strain>
    </source>
</reference>
<dbReference type="InterPro" id="IPR047589">
    <property type="entry name" value="DUF11_rpt"/>
</dbReference>
<dbReference type="InterPro" id="IPR026466">
    <property type="entry name" value="Fim_isopep_form_D2_dom"/>
</dbReference>
<dbReference type="InterPro" id="IPR051172">
    <property type="entry name" value="Chlamydia_OmcB"/>
</dbReference>
<proteinExistence type="predicted"/>
<feature type="domain" description="DUF11" evidence="3">
    <location>
        <begin position="2601"/>
        <end position="2716"/>
    </location>
</feature>
<feature type="domain" description="DUF11" evidence="3">
    <location>
        <begin position="1813"/>
        <end position="1931"/>
    </location>
</feature>
<feature type="domain" description="DUF11" evidence="3">
    <location>
        <begin position="1532"/>
        <end position="1626"/>
    </location>
</feature>
<sequence length="2890" mass="293830">MVLRRVATAAALSLALVGLVPAPAALAAPGLAVSKSAAGEVLAGEPITYTLTATNDGSGAAEFNGSFRDELAPGLTYVPGSTTPEDLGDPIVATDASTGQQTLTWADVDDVLPGSSVTITFQVQPDPAVYPAGSVVANSGEVYTSEDPFVSPEFDADGNVVGGTSDATAASPSTATTVTGLVISKGEPSPEGELLRGVHDNVTEYTVTVRSAPAAGSENVVVVDHLPANLEYLGCDGGPDNTTGGEEYPGSGPLVPPALSPCVEPDSVTTVIDPSGLPGGVYTRVEWQIPAIDAGTELELHYAAGVPLRENVLWTADPAPESTANLDNNTGPSTRETDAEATATNLVSVEGDYLGDVAPGGATRLGDTATETVTVEDVRMRKTVEPEDFTAGEIGTYTIVIDSSEYVSADPIVVEDVVPDGLCPLGDAGTNYAGGVADCEGAATTAPSTPYDSVEQNADGTFDVSFAPTTLAENDTLTITYQVRMLPAYLGTGVPTAAGDSFTNSVELTATTTPVAGTGESGEQQVADESEVTMAASGLTLTKTMLGRADSGGVCSTDLGDYAEPDDVDADQREFRLGDRICYGLRVQFSDEAQTRNAELADLFPAGQSYVAGSATPGDGNTVVDYSETAAPDGSKVVFLVGEERDGARFVDRGAVFEIVLQAEVTTPAPGPGTLDAPNLLKGRSEATDGTSTTIRDKAVVQIDPVPPVGVVKGVEAVDDPATGPNGPGSDVDGSEVAAGSVVTFRVDVTHEGVSGGPDGYPVGAFSVWDVLETGIRCVDVSNVVPDPTIAGTPTVTCTDPGDSAHPDFAGSDSWSLLRVEYPVDPSSPADQLVEPGETVTTLYDVTIPDDAGAGQRYDDTAYVGSFVSETNVDDSLEVLYPQENVDLSVEEGDQTAPSASDGSNVVVPGVEVEKSATTSIEETNNDLPSQATVGEEVTYAYRAVVPANTTVYEADLQDTLPSGLVPTGDATLAFFPDADGDATAPVPAPVTIDPATGTVDFGDAYQNATDADQAFEVTVTVLVTDEALTASQNGVPVTNTARFRSLETAGGAALPAVTDDAQVELRQPRPTVEKSNSSLGPVPGGEELTFTVVAGNDATSANGVPRPPLHDGFVVDCLPAELIFVAFLDPAGTASPGDGANGCPVGTTRLVWSVGTIEPGAAVELSYTAVLTDDAVAGATYTNTVAFSAGTLDDGKSDPFAPDNPDERTATVTDTSSVTVAGAGITKTVSPSQATIGERFTWRVTVEVPPNTSYYDAAIVDQIPAGIDQIELVRALCTEIGPDGITFCDLRGTPLPSVENADGSTTAAWSFGDVLGSAAERRITVVYRGRLADEDGLSAGDQVVNDASTAWNLDADDPDPVDANGPFTETGQTATATASVVEPEMSITKSVSNTAPDPTEEFTYTLTLSNADGPTVSDAHSGTVVDTVPDGVVVDPASITAGGELTGADPVNGGGTITWTPSDLAGPLGPGQTADLQYTAVLAPSVTLTGDALTNEAALESYFSLGIEDEGGRQYVGPTTDADVAPDFPELDVAKSPVSESPAYIGEPFTWSVTVTNVGDATAFGVDAEDTIPSGWDFVEGSLQLTVDDGAYLGDVEPDFDGDTVRYEDVATLPPGTSVTATYELVPTPDVVPNVGSDVPQVNTVAVTGEDESGAPGNAVGPYEADASGETYIASADLVATKTHDEPVVAGEPLTWTVEVSNAGPDTAVGPFTVLDSLPDEVETAAATGDGWTCQTDLTTEPASILCDRDVPGELLAVGESLPPLTVETDVPADVVEGTDLVNEVFVDSRTYDPEEENNTATDVATVSAVADLEIDKAHAGDLTAGTLGTWTVDVTNLGPSDSQPVIVVEDTLPAGVTFDSATGDGWECSGTGRDVRCERDSVLPAASVAPQITVVGQIDEAATGSLENTATVTPTTSDPDGTNNTATDTADLLTSADLVIEKSHEGSFVAGSQGTYTFTVVNAGPSTAAAPVTVTDTLPDGLQYSASGGGEGSWTCSSSPGTDGLDEVECVLDGDLPVGAEVSVDVTVDVDPDLGAGEFVNSATVDSSTPDPNEVNNTDVDDTQYDSEADLAVVKSHEGDAVAGTELTWTVQVENRGPSSTEGPLTVADALPDGVTLVSAGGPGWGCDENPEAFVTCTSDESLAAGSDDSPTLAEPIEITVLVLPDAGPSTLENRASVDGVLPDPDVTNNTDLDPVTVIDVTDLSLSKSVDGPDEVVAGTRVTYELEVSNLGPSDADTVLVADYLPIGMTPVSATGEGWRCVTTGRSFVCRTDTIAAPVPPADPSSTTIEVVASVDSAIPAGTSLVNTAGVQTATSEDDLTNNDDDASVTVVASADLSLVKSHDVALDPAVAGTEASFTIDVANAGPSDAQGPVTVTDTLPDGLSFVGATGPWACAASADGAEVTCVLDDDAGVVAGGSAPTLEVVVAVADDAEPGDYVNTATVTSETADLDESDNTDTDTVPVERRADLSISKTHDGEARVGDELTFEVLVANAGPSVAQDVTVSDPLPTGASFVAAEGEGWECAEVEGTVDCSYVGSGDGALLDPGATAPPIVVTVVLDAEAYPELVNVATAATVTPELDLDDNTASDTVDVPPEVDLAVAKSHDADFVVGEQGAWMITVTNLGPTPDPGPVVVTDTLPDGVQLVSAEGDTVACEADGQVVSCAVDGELAVDDVATITLVVEVLPDAYPSVTNGVTVESPSEDVDLSNNSATDDAPVVPRSVLDISKIVVGEPDEQATFSIVVTNEGPNATTAPVVVTDTMPDGLALVSASGEGWECGTGGATATCTYADPLDVGDRTPPITVVAVVEASAGAEVTNVAAATGGEPDGACPDCDPVTDDATFTVPIPGEQLPVTGAEVLQLALLALLLLAAGAATVATTRSRPSSR</sequence>
<feature type="domain" description="DUF11" evidence="3">
    <location>
        <begin position="2205"/>
        <end position="2331"/>
    </location>
</feature>
<evidence type="ECO:0000256" key="1">
    <source>
        <dbReference type="SAM" id="MobiDB-lite"/>
    </source>
</evidence>
<feature type="domain" description="DUF11" evidence="3">
    <location>
        <begin position="1386"/>
        <end position="1502"/>
    </location>
</feature>
<gene>
    <name evidence="4" type="ORF">SAMN04489860_1299</name>
</gene>
<dbReference type="STRING" id="545619.SAMN04489860_1299"/>
<feature type="domain" description="DUF11" evidence="3">
    <location>
        <begin position="2471"/>
        <end position="2594"/>
    </location>
</feature>
<protein>
    <submittedName>
        <fullName evidence="4">Conserved repeat domain-containing protein/fimbrial isopeptide formation D2 domain-containing protein</fullName>
    </submittedName>
</protein>
<dbReference type="PANTHER" id="PTHR34819">
    <property type="entry name" value="LARGE CYSTEINE-RICH PERIPLASMIC PROTEIN OMCB"/>
    <property type="match status" value="1"/>
</dbReference>
<evidence type="ECO:0000256" key="2">
    <source>
        <dbReference type="SAM" id="SignalP"/>
    </source>
</evidence>
<feature type="domain" description="DUF11" evidence="3">
    <location>
        <begin position="2737"/>
        <end position="2831"/>
    </location>
</feature>
<dbReference type="GO" id="GO:0005975">
    <property type="term" value="P:carbohydrate metabolic process"/>
    <property type="evidence" value="ECO:0007669"/>
    <property type="project" value="UniProtKB-ARBA"/>
</dbReference>
<feature type="chain" id="PRO_5009258620" evidence="2">
    <location>
        <begin position="28"/>
        <end position="2890"/>
    </location>
</feature>
<keyword evidence="5" id="KW-1185">Reference proteome</keyword>
<dbReference type="InterPro" id="IPR013783">
    <property type="entry name" value="Ig-like_fold"/>
</dbReference>
<feature type="region of interest" description="Disordered" evidence="1">
    <location>
        <begin position="2043"/>
        <end position="2066"/>
    </location>
</feature>
<feature type="region of interest" description="Disordered" evidence="1">
    <location>
        <begin position="670"/>
        <end position="693"/>
    </location>
</feature>
<keyword evidence="2" id="KW-0732">Signal</keyword>
<feature type="compositionally biased region" description="Polar residues" evidence="1">
    <location>
        <begin position="2043"/>
        <end position="2060"/>
    </location>
</feature>
<accession>A0A1H1R9X4</accession>
<feature type="domain" description="DUF11" evidence="3">
    <location>
        <begin position="2072"/>
        <end position="2194"/>
    </location>
</feature>
<dbReference type="InterPro" id="IPR001434">
    <property type="entry name" value="OmcB-like_DUF11"/>
</dbReference>